<evidence type="ECO:0000313" key="2">
    <source>
        <dbReference type="WBParaSite" id="nRc.2.0.1.t01430-RA"/>
    </source>
</evidence>
<dbReference type="WBParaSite" id="nRc.2.0.1.t01430-RA">
    <property type="protein sequence ID" value="nRc.2.0.1.t01430-RA"/>
    <property type="gene ID" value="nRc.2.0.1.g01430"/>
</dbReference>
<dbReference type="AlphaFoldDB" id="A0A915HIM0"/>
<accession>A0A915HIM0</accession>
<name>A0A915HIM0_ROMCU</name>
<evidence type="ECO:0000313" key="1">
    <source>
        <dbReference type="Proteomes" id="UP000887565"/>
    </source>
</evidence>
<reference evidence="2" key="1">
    <citation type="submission" date="2022-11" db="UniProtKB">
        <authorList>
            <consortium name="WormBaseParasite"/>
        </authorList>
    </citation>
    <scope>IDENTIFICATION</scope>
</reference>
<dbReference type="Proteomes" id="UP000887565">
    <property type="component" value="Unplaced"/>
</dbReference>
<sequence>MLHRQIDFLTKSINNFVHFRNVHLLRQQLLISIFVLQWPPEILDNRLLHPHNGRLIHLDLGALSH</sequence>
<keyword evidence="1" id="KW-1185">Reference proteome</keyword>
<proteinExistence type="predicted"/>
<protein>
    <submittedName>
        <fullName evidence="2">Uncharacterized protein</fullName>
    </submittedName>
</protein>
<organism evidence="1 2">
    <name type="scientific">Romanomermis culicivorax</name>
    <name type="common">Nematode worm</name>
    <dbReference type="NCBI Taxonomy" id="13658"/>
    <lineage>
        <taxon>Eukaryota</taxon>
        <taxon>Metazoa</taxon>
        <taxon>Ecdysozoa</taxon>
        <taxon>Nematoda</taxon>
        <taxon>Enoplea</taxon>
        <taxon>Dorylaimia</taxon>
        <taxon>Mermithida</taxon>
        <taxon>Mermithoidea</taxon>
        <taxon>Mermithidae</taxon>
        <taxon>Romanomermis</taxon>
    </lineage>
</organism>